<reference evidence="1 2" key="1">
    <citation type="submission" date="2020-01" db="EMBL/GenBank/DDBJ databases">
        <authorList>
            <person name="Liu G."/>
            <person name="Liu B."/>
        </authorList>
    </citation>
    <scope>NUCLEOTIDE SEQUENCE [LARGE SCALE GENOMIC DNA]</scope>
    <source>
        <strain evidence="1 2">FJAT-51161</strain>
    </source>
</reference>
<dbReference type="Pfam" id="PF13730">
    <property type="entry name" value="HTH_36"/>
    <property type="match status" value="1"/>
</dbReference>
<organism evidence="1 2">
    <name type="scientific">Lysinibacillus agricola</name>
    <dbReference type="NCBI Taxonomy" id="2590012"/>
    <lineage>
        <taxon>Bacteria</taxon>
        <taxon>Bacillati</taxon>
        <taxon>Bacillota</taxon>
        <taxon>Bacilli</taxon>
        <taxon>Bacillales</taxon>
        <taxon>Bacillaceae</taxon>
        <taxon>Lysinibacillus</taxon>
    </lineage>
</organism>
<dbReference type="Proteomes" id="UP000596049">
    <property type="component" value="Chromosome"/>
</dbReference>
<proteinExistence type="predicted"/>
<protein>
    <submittedName>
        <fullName evidence="1">Helix-turn-helix domain-containing protein</fullName>
    </submittedName>
</protein>
<name>A0ABX7ASZ2_9BACI</name>
<dbReference type="InterPro" id="IPR036388">
    <property type="entry name" value="WH-like_DNA-bd_sf"/>
</dbReference>
<gene>
    <name evidence="1" type="ORF">FJQ98_19320</name>
</gene>
<accession>A0ABX7ASZ2</accession>
<keyword evidence="2" id="KW-1185">Reference proteome</keyword>
<evidence type="ECO:0000313" key="1">
    <source>
        <dbReference type="EMBL" id="QQP11344.1"/>
    </source>
</evidence>
<dbReference type="EMBL" id="CP067341">
    <property type="protein sequence ID" value="QQP11344.1"/>
    <property type="molecule type" value="Genomic_DNA"/>
</dbReference>
<evidence type="ECO:0000313" key="2">
    <source>
        <dbReference type="Proteomes" id="UP000596049"/>
    </source>
</evidence>
<dbReference type="InterPro" id="IPR036390">
    <property type="entry name" value="WH_DNA-bd_sf"/>
</dbReference>
<dbReference type="RefSeq" id="WP_053595241.1">
    <property type="nucleotide sequence ID" value="NZ_CP067341.1"/>
</dbReference>
<dbReference type="Gene3D" id="1.10.10.10">
    <property type="entry name" value="Winged helix-like DNA-binding domain superfamily/Winged helix DNA-binding domain"/>
    <property type="match status" value="1"/>
</dbReference>
<dbReference type="SUPFAM" id="SSF46785">
    <property type="entry name" value="Winged helix' DNA-binding domain"/>
    <property type="match status" value="1"/>
</dbReference>
<sequence>MAFEYLATYKTFDSIADMDSAVENHMATHYYDLTESERAIVFKLASHALEYPGACHLKAATIATSLEISTKTVYRAISKLESLGIIKKQKTTKEKGGRGANIYIILPSQSETCEDPAEPIEECEVVPLQEAYNMAHADREACKEFMNEYQQMLFEFMHSLPIPDNFKDDLHKVVLASNVSNIQEFILAKNTIFKMAQDIKEGVLTVTKTIRAIFVGAHKKALQRRESHPTNTSSIGQKPLNVHTVPFYNWLTDKDGPTETF</sequence>